<dbReference type="PROSITE" id="PS50207">
    <property type="entry name" value="CASPASE_P10"/>
    <property type="match status" value="1"/>
</dbReference>
<dbReference type="GO" id="GO:0004197">
    <property type="term" value="F:cysteine-type endopeptidase activity"/>
    <property type="evidence" value="ECO:0007669"/>
    <property type="project" value="InterPro"/>
</dbReference>
<dbReference type="InterPro" id="IPR029030">
    <property type="entry name" value="Caspase-like_dom_sf"/>
</dbReference>
<dbReference type="PRINTS" id="PR00376">
    <property type="entry name" value="IL1BCENZYME"/>
</dbReference>
<dbReference type="GO" id="GO:0072557">
    <property type="term" value="C:IPAF inflammasome complex"/>
    <property type="evidence" value="ECO:0007669"/>
    <property type="project" value="TreeGrafter"/>
</dbReference>
<dbReference type="eggNOG" id="KOG3573">
    <property type="taxonomic scope" value="Eukaryota"/>
</dbReference>
<accession>H0VET0</accession>
<dbReference type="InterPro" id="IPR015917">
    <property type="entry name" value="Pept_C14A"/>
</dbReference>
<reference evidence="6" key="2">
    <citation type="submission" date="2025-08" db="UniProtKB">
        <authorList>
            <consortium name="Ensembl"/>
        </authorList>
    </citation>
    <scope>IDENTIFICATION</scope>
    <source>
        <strain evidence="6">2N</strain>
    </source>
</reference>
<evidence type="ECO:0000259" key="5">
    <source>
        <dbReference type="PROSITE" id="PS50208"/>
    </source>
</evidence>
<keyword evidence="7" id="KW-1185">Reference proteome</keyword>
<dbReference type="GeneTree" id="ENSGT00940000161497"/>
<feature type="domain" description="Caspase family p20" evidence="5">
    <location>
        <begin position="1"/>
        <end position="78"/>
    </location>
</feature>
<proteinExistence type="inferred from homology"/>
<dbReference type="InterPro" id="IPR002398">
    <property type="entry name" value="Pept_C14"/>
</dbReference>
<evidence type="ECO:0000256" key="1">
    <source>
        <dbReference type="ARBA" id="ARBA00010134"/>
    </source>
</evidence>
<feature type="domain" description="Caspase family p10" evidence="4">
    <location>
        <begin position="111"/>
        <end position="202"/>
    </location>
</feature>
<keyword evidence="2" id="KW-0865">Zymogen</keyword>
<evidence type="ECO:0000256" key="2">
    <source>
        <dbReference type="ARBA" id="ARBA00023145"/>
    </source>
</evidence>
<dbReference type="InterPro" id="IPR002138">
    <property type="entry name" value="Pept_C14_p10"/>
</dbReference>
<dbReference type="PANTHER" id="PTHR47901">
    <property type="entry name" value="CASPASE RECRUITMENT DOMAIN-CONTAINING PROTEIN 18"/>
    <property type="match status" value="1"/>
</dbReference>
<dbReference type="SMART" id="SM00115">
    <property type="entry name" value="CASc"/>
    <property type="match status" value="1"/>
</dbReference>
<dbReference type="GO" id="GO:0097169">
    <property type="term" value="C:AIM2 inflammasome complex"/>
    <property type="evidence" value="ECO:0007669"/>
    <property type="project" value="TreeGrafter"/>
</dbReference>
<dbReference type="InterPro" id="IPR001309">
    <property type="entry name" value="Pept_C14_p20"/>
</dbReference>
<dbReference type="GO" id="GO:0050727">
    <property type="term" value="P:regulation of inflammatory response"/>
    <property type="evidence" value="ECO:0007669"/>
    <property type="project" value="TreeGrafter"/>
</dbReference>
<evidence type="ECO:0000256" key="3">
    <source>
        <dbReference type="RuleBase" id="RU003971"/>
    </source>
</evidence>
<reference evidence="6" key="3">
    <citation type="submission" date="2025-09" db="UniProtKB">
        <authorList>
            <consortium name="Ensembl"/>
        </authorList>
    </citation>
    <scope>IDENTIFICATION</scope>
    <source>
        <strain evidence="6">2N</strain>
    </source>
</reference>
<dbReference type="InParanoid" id="H0VET0"/>
<dbReference type="SUPFAM" id="SSF52129">
    <property type="entry name" value="Caspase-like"/>
    <property type="match status" value="1"/>
</dbReference>
<dbReference type="EMBL" id="AAKN02024450">
    <property type="status" value="NOT_ANNOTATED_CDS"/>
    <property type="molecule type" value="Genomic_DNA"/>
</dbReference>
<dbReference type="GO" id="GO:0006508">
    <property type="term" value="P:proteolysis"/>
    <property type="evidence" value="ECO:0007669"/>
    <property type="project" value="InterPro"/>
</dbReference>
<dbReference type="OMA" id="MSHRILH"/>
<organism evidence="6 7">
    <name type="scientific">Cavia porcellus</name>
    <name type="common">Guinea pig</name>
    <dbReference type="NCBI Taxonomy" id="10141"/>
    <lineage>
        <taxon>Eukaryota</taxon>
        <taxon>Metazoa</taxon>
        <taxon>Chordata</taxon>
        <taxon>Craniata</taxon>
        <taxon>Vertebrata</taxon>
        <taxon>Euteleostomi</taxon>
        <taxon>Mammalia</taxon>
        <taxon>Eutheria</taxon>
        <taxon>Euarchontoglires</taxon>
        <taxon>Glires</taxon>
        <taxon>Rodentia</taxon>
        <taxon>Hystricomorpha</taxon>
        <taxon>Caviidae</taxon>
        <taxon>Cavia</taxon>
    </lineage>
</organism>
<dbReference type="Proteomes" id="UP000005447">
    <property type="component" value="Unassembled WGS sequence"/>
</dbReference>
<reference evidence="7" key="1">
    <citation type="journal article" date="2011" name="Nature">
        <title>A high-resolution map of human evolutionary constraint using 29 mammals.</title>
        <authorList>
            <person name="Lindblad-Toh K."/>
            <person name="Garber M."/>
            <person name="Zuk O."/>
            <person name="Lin M.F."/>
            <person name="Parker B.J."/>
            <person name="Washietl S."/>
            <person name="Kheradpour P."/>
            <person name="Ernst J."/>
            <person name="Jordan G."/>
            <person name="Mauceli E."/>
            <person name="Ward L.D."/>
            <person name="Lowe C.B."/>
            <person name="Holloway A.K."/>
            <person name="Clamp M."/>
            <person name="Gnerre S."/>
            <person name="Alfoldi J."/>
            <person name="Beal K."/>
            <person name="Chang J."/>
            <person name="Clawson H."/>
            <person name="Cuff J."/>
            <person name="Di Palma F."/>
            <person name="Fitzgerald S."/>
            <person name="Flicek P."/>
            <person name="Guttman M."/>
            <person name="Hubisz M.J."/>
            <person name="Jaffe D.B."/>
            <person name="Jungreis I."/>
            <person name="Kent W.J."/>
            <person name="Kostka D."/>
            <person name="Lara M."/>
            <person name="Martins A.L."/>
            <person name="Massingham T."/>
            <person name="Moltke I."/>
            <person name="Raney B.J."/>
            <person name="Rasmussen M.D."/>
            <person name="Robinson J."/>
            <person name="Stark A."/>
            <person name="Vilella A.J."/>
            <person name="Wen J."/>
            <person name="Xie X."/>
            <person name="Zody M.C."/>
            <person name="Baldwin J."/>
            <person name="Bloom T."/>
            <person name="Chin C.W."/>
            <person name="Heiman D."/>
            <person name="Nicol R."/>
            <person name="Nusbaum C."/>
            <person name="Young S."/>
            <person name="Wilkinson J."/>
            <person name="Worley K.C."/>
            <person name="Kovar C.L."/>
            <person name="Muzny D.M."/>
            <person name="Gibbs R.A."/>
            <person name="Cree A."/>
            <person name="Dihn H.H."/>
            <person name="Fowler G."/>
            <person name="Jhangiani S."/>
            <person name="Joshi V."/>
            <person name="Lee S."/>
            <person name="Lewis L.R."/>
            <person name="Nazareth L.V."/>
            <person name="Okwuonu G."/>
            <person name="Santibanez J."/>
            <person name="Warren W.C."/>
            <person name="Mardis E.R."/>
            <person name="Weinstock G.M."/>
            <person name="Wilson R.K."/>
            <person name="Delehaunty K."/>
            <person name="Dooling D."/>
            <person name="Fronik C."/>
            <person name="Fulton L."/>
            <person name="Fulton B."/>
            <person name="Graves T."/>
            <person name="Minx P."/>
            <person name="Sodergren E."/>
            <person name="Birney E."/>
            <person name="Margulies E.H."/>
            <person name="Herrero J."/>
            <person name="Green E.D."/>
            <person name="Haussler D."/>
            <person name="Siepel A."/>
            <person name="Goldman N."/>
            <person name="Pollard K.S."/>
            <person name="Pedersen J.S."/>
            <person name="Lander E.S."/>
            <person name="Kellis M."/>
        </authorList>
    </citation>
    <scope>NUCLEOTIDE SEQUENCE [LARGE SCALE GENOMIC DNA]</scope>
    <source>
        <strain evidence="7">2N</strain>
    </source>
</reference>
<dbReference type="Pfam" id="PF00656">
    <property type="entry name" value="Peptidase_C14"/>
    <property type="match status" value="1"/>
</dbReference>
<comment type="similarity">
    <text evidence="1 3">Belongs to the peptidase C14A family.</text>
</comment>
<dbReference type="Gene3D" id="3.40.50.1460">
    <property type="match status" value="1"/>
</dbReference>
<dbReference type="PANTHER" id="PTHR47901:SF3">
    <property type="entry name" value="CASPASE-1"/>
    <property type="match status" value="1"/>
</dbReference>
<evidence type="ECO:0000313" key="7">
    <source>
        <dbReference type="Proteomes" id="UP000005447"/>
    </source>
</evidence>
<dbReference type="STRING" id="10141.ENSCPOP00000008539"/>
<evidence type="ECO:0000313" key="6">
    <source>
        <dbReference type="Ensembl" id="ENSCPOP00000008539.3"/>
    </source>
</evidence>
<name>H0VET0_CAVPO</name>
<dbReference type="AlphaFoldDB" id="H0VET0"/>
<protein>
    <recommendedName>
        <fullName evidence="8">Caspase family p20 domain-containing protein</fullName>
    </recommendedName>
</protein>
<dbReference type="HOGENOM" id="CLU_036904_0_0_1"/>
<dbReference type="VEuPathDB" id="HostDB:ENSCPOG00000009512"/>
<evidence type="ECO:0000259" key="4">
    <source>
        <dbReference type="PROSITE" id="PS50207"/>
    </source>
</evidence>
<sequence>QCMESVLSEFAGKPEHKSSDSIFFVLMSHRILHGISGTLHSDDSPDVLQYDTIFKIFNNCSCPGLRDKPKVIIVQTCRSVVFSTGEVWVKYSEAAPKDSLAQSSENLESDAIHKIHVEKDFIIFYTTTPHRYNIFWRDSTEGSYFIKQLMAGFQKYNSACNVFQLYLMGLSRVHLSCEKPNGIVQMPTFGRLTVGRLCYLSTGH</sequence>
<dbReference type="GO" id="GO:0072559">
    <property type="term" value="C:NLRP3 inflammasome complex"/>
    <property type="evidence" value="ECO:0007669"/>
    <property type="project" value="TreeGrafter"/>
</dbReference>
<dbReference type="InterPro" id="IPR011600">
    <property type="entry name" value="Pept_C14_caspase"/>
</dbReference>
<dbReference type="GO" id="GO:0089720">
    <property type="term" value="F:caspase binding"/>
    <property type="evidence" value="ECO:0007669"/>
    <property type="project" value="TreeGrafter"/>
</dbReference>
<dbReference type="PROSITE" id="PS50208">
    <property type="entry name" value="CASPASE_P20"/>
    <property type="match status" value="1"/>
</dbReference>
<evidence type="ECO:0008006" key="8">
    <source>
        <dbReference type="Google" id="ProtNLM"/>
    </source>
</evidence>
<dbReference type="Ensembl" id="ENSCPOT00000009598.3">
    <property type="protein sequence ID" value="ENSCPOP00000008539.3"/>
    <property type="gene ID" value="ENSCPOG00000009512.4"/>
</dbReference>